<dbReference type="OrthoDB" id="9802794at2"/>
<dbReference type="PANTHER" id="PTHR46969:SF1">
    <property type="entry name" value="BIFUNCTIONAL PROTEIN HLDE"/>
    <property type="match status" value="1"/>
</dbReference>
<dbReference type="RefSeq" id="WP_066236686.1">
    <property type="nucleotide sequence ID" value="NZ_LSGP01000001.1"/>
</dbReference>
<sequence>MKDKLIRLVEQLQQRKLMVIGDVVADVYLEGKISRISREAPVLVLEHTGETVVPGGAANVVHNAATLGGEVFAVGVVGEDQPGRVLSQILRQKGVHTDGFLTESPRPTVTKTRVMAGGQATVRQQVVRIDREDKLPLSGTLEQKIVDYIQQHITKMDAVVLSDYGSFTVSPLIRTTVISACRQHGIPCIVDSRYNITDFTGVNFVKQNEAEAAAAVGFSLDDDEAIQRAGNELLTRLQADAVLITRGSEGMTLVEQGGIASHIPVTNISEVYDVSGAGDTVVATMMLAVAAGASRLEAAQLANYAAGVVVRKLGTATSTPQELKQAIGETR</sequence>
<dbReference type="CDD" id="cd01172">
    <property type="entry name" value="RfaE_like"/>
    <property type="match status" value="1"/>
</dbReference>
<dbReference type="STRING" id="1794912.AXX12_00480"/>
<evidence type="ECO:0000313" key="5">
    <source>
        <dbReference type="Proteomes" id="UP000076268"/>
    </source>
</evidence>
<dbReference type="Proteomes" id="UP000076268">
    <property type="component" value="Unassembled WGS sequence"/>
</dbReference>
<dbReference type="Pfam" id="PF00294">
    <property type="entry name" value="PfkB"/>
    <property type="match status" value="1"/>
</dbReference>
<dbReference type="GO" id="GO:0016773">
    <property type="term" value="F:phosphotransferase activity, alcohol group as acceptor"/>
    <property type="evidence" value="ECO:0007669"/>
    <property type="project" value="InterPro"/>
</dbReference>
<evidence type="ECO:0000256" key="2">
    <source>
        <dbReference type="ARBA" id="ARBA00022777"/>
    </source>
</evidence>
<evidence type="ECO:0000313" key="4">
    <source>
        <dbReference type="EMBL" id="KYZ78057.1"/>
    </source>
</evidence>
<evidence type="ECO:0000259" key="3">
    <source>
        <dbReference type="Pfam" id="PF00294"/>
    </source>
</evidence>
<dbReference type="InterPro" id="IPR029056">
    <property type="entry name" value="Ribokinase-like"/>
</dbReference>
<protein>
    <submittedName>
        <fullName evidence="4">Carbohydrate kinase</fullName>
    </submittedName>
</protein>
<dbReference type="AlphaFoldDB" id="A0A154BVW2"/>
<dbReference type="InterPro" id="IPR011611">
    <property type="entry name" value="PfkB_dom"/>
</dbReference>
<dbReference type="GO" id="GO:0005829">
    <property type="term" value="C:cytosol"/>
    <property type="evidence" value="ECO:0007669"/>
    <property type="project" value="TreeGrafter"/>
</dbReference>
<keyword evidence="2 4" id="KW-0418">Kinase</keyword>
<dbReference type="EMBL" id="LSGP01000001">
    <property type="protein sequence ID" value="KYZ78057.1"/>
    <property type="molecule type" value="Genomic_DNA"/>
</dbReference>
<reference evidence="4 5" key="1">
    <citation type="submission" date="2016-02" db="EMBL/GenBank/DDBJ databases">
        <title>Anaerosporomusa subterraneum gen. nov., sp. nov., a spore-forming obligate anaerobe isolated from saprolite.</title>
        <authorList>
            <person name="Choi J.K."/>
            <person name="Shah M."/>
            <person name="Yee N."/>
        </authorList>
    </citation>
    <scope>NUCLEOTIDE SEQUENCE [LARGE SCALE GENOMIC DNA]</scope>
    <source>
        <strain evidence="4 5">RU4</strain>
    </source>
</reference>
<gene>
    <name evidence="4" type="ORF">AXX12_00480</name>
</gene>
<dbReference type="InterPro" id="IPR011913">
    <property type="entry name" value="RfaE_dom_I"/>
</dbReference>
<keyword evidence="1" id="KW-0808">Transferase</keyword>
<organism evidence="4 5">
    <name type="scientific">Anaerosporomusa subterranea</name>
    <dbReference type="NCBI Taxonomy" id="1794912"/>
    <lineage>
        <taxon>Bacteria</taxon>
        <taxon>Bacillati</taxon>
        <taxon>Bacillota</taxon>
        <taxon>Negativicutes</taxon>
        <taxon>Acetonemataceae</taxon>
        <taxon>Anaerosporomusa</taxon>
    </lineage>
</organism>
<dbReference type="SUPFAM" id="SSF53613">
    <property type="entry name" value="Ribokinase-like"/>
    <property type="match status" value="1"/>
</dbReference>
<dbReference type="GO" id="GO:0033785">
    <property type="term" value="F:heptose 7-phosphate kinase activity"/>
    <property type="evidence" value="ECO:0007669"/>
    <property type="project" value="TreeGrafter"/>
</dbReference>
<evidence type="ECO:0000256" key="1">
    <source>
        <dbReference type="ARBA" id="ARBA00022679"/>
    </source>
</evidence>
<feature type="domain" description="Carbohydrate kinase PfkB" evidence="3">
    <location>
        <begin position="15"/>
        <end position="321"/>
    </location>
</feature>
<accession>A0A154BVW2</accession>
<proteinExistence type="predicted"/>
<comment type="caution">
    <text evidence="4">The sequence shown here is derived from an EMBL/GenBank/DDBJ whole genome shotgun (WGS) entry which is preliminary data.</text>
</comment>
<dbReference type="Gene3D" id="3.40.1190.20">
    <property type="match status" value="1"/>
</dbReference>
<dbReference type="GO" id="GO:0033786">
    <property type="term" value="F:heptose-1-phosphate adenylyltransferase activity"/>
    <property type="evidence" value="ECO:0007669"/>
    <property type="project" value="TreeGrafter"/>
</dbReference>
<keyword evidence="5" id="KW-1185">Reference proteome</keyword>
<name>A0A154BVW2_ANASB</name>
<dbReference type="PANTHER" id="PTHR46969">
    <property type="entry name" value="BIFUNCTIONAL PROTEIN HLDE"/>
    <property type="match status" value="1"/>
</dbReference>